<dbReference type="PROSITE" id="PS00107">
    <property type="entry name" value="PROTEIN_KINASE_ATP"/>
    <property type="match status" value="1"/>
</dbReference>
<dbReference type="PROSITE" id="PS50011">
    <property type="entry name" value="PROTEIN_KINASE_DOM"/>
    <property type="match status" value="1"/>
</dbReference>
<feature type="binding site" evidence="7">
    <location>
        <position position="113"/>
    </location>
    <ligand>
        <name>ATP</name>
        <dbReference type="ChEBI" id="CHEBI:30616"/>
    </ligand>
</feature>
<evidence type="ECO:0000313" key="10">
    <source>
        <dbReference type="EMBL" id="CAD8673101.1"/>
    </source>
</evidence>
<dbReference type="SMART" id="SM00220">
    <property type="entry name" value="S_TKc"/>
    <property type="match status" value="1"/>
</dbReference>
<dbReference type="CDD" id="cd05117">
    <property type="entry name" value="STKc_CAMK"/>
    <property type="match status" value="1"/>
</dbReference>
<feature type="domain" description="EF-hand" evidence="9">
    <location>
        <begin position="401"/>
        <end position="436"/>
    </location>
</feature>
<gene>
    <name evidence="10" type="ORF">POBO1169_LOCUS11618</name>
</gene>
<evidence type="ECO:0000256" key="1">
    <source>
        <dbReference type="ARBA" id="ARBA00022527"/>
    </source>
</evidence>
<keyword evidence="1" id="KW-0723">Serine/threonine-protein kinase</keyword>
<dbReference type="PROSITE" id="PS00018">
    <property type="entry name" value="EF_HAND_1"/>
    <property type="match status" value="1"/>
</dbReference>
<sequence>MMASMASLSTPYSSSFLGQKEVRSTPTSGKVFLRGAHPTKAMYGWANSRSKRKPPPVAADGVLNVGKDLGFRRDLHEHYTVPDPQTTVPLGMGSYGVVMKVSCKETGTEYAMKSIPKTPPNKRESKSPNAYLQKLENEVKVMQHVGPSLNVVYLYNVFEDDTHIHLVLEYCRGGELWRRIRNGKYSEAYAAKIIRSILRVVAQCHAKNVIYRDIKPDNFLFLNTRQDSPLKATDFGLATYYTPGEVLTRRCGTPSYLAPEVVMRKYGPEADNWSTGVTVYQLLSGKLPFSSQRGSIKEVLRAVLEDPVVLDDEFWTTKISDGARDLTTRLLDRNPATRLTAQEALEHPWVLAGGEAPDTPLCGSVVQRLQRFGTFPMLKRTVLRYIAPIMLQEDSTLGSLVQVNELYSIFREFDRAGDGRLTLQDLMLGLDKAGYSVDDSEIEQLMTHMDVNRDGVVYYDEFLATMIDWLQVEQYDSEHFHHLVDRAFNTLDGQDQGVIDRRSIGRLLCQQDDTAEECAFIVDKCMGEADTDGDGYISREDFFTLLHTDDHDMLDQYDDRIEHLHMSMDNIEGDGRLVVPKEDNTLYGADGEPMTKS</sequence>
<dbReference type="SMART" id="SM00054">
    <property type="entry name" value="EFh"/>
    <property type="match status" value="3"/>
</dbReference>
<dbReference type="InterPro" id="IPR017441">
    <property type="entry name" value="Protein_kinase_ATP_BS"/>
</dbReference>
<evidence type="ECO:0000259" key="8">
    <source>
        <dbReference type="PROSITE" id="PS50011"/>
    </source>
</evidence>
<evidence type="ECO:0000256" key="7">
    <source>
        <dbReference type="PROSITE-ProRule" id="PRU10141"/>
    </source>
</evidence>
<dbReference type="EMBL" id="HBFA01022898">
    <property type="protein sequence ID" value="CAD8673101.1"/>
    <property type="molecule type" value="Transcribed_RNA"/>
</dbReference>
<keyword evidence="3 7" id="KW-0547">Nucleotide-binding</keyword>
<evidence type="ECO:0000256" key="3">
    <source>
        <dbReference type="ARBA" id="ARBA00022741"/>
    </source>
</evidence>
<dbReference type="PANTHER" id="PTHR24349">
    <property type="entry name" value="SERINE/THREONINE-PROTEIN KINASE"/>
    <property type="match status" value="1"/>
</dbReference>
<feature type="domain" description="EF-hand" evidence="9">
    <location>
        <begin position="437"/>
        <end position="472"/>
    </location>
</feature>
<protein>
    <recommendedName>
        <fullName evidence="11">Non-specific serine/threonine protein kinase</fullName>
    </recommendedName>
</protein>
<dbReference type="InterPro" id="IPR018247">
    <property type="entry name" value="EF_Hand_1_Ca_BS"/>
</dbReference>
<evidence type="ECO:0000256" key="2">
    <source>
        <dbReference type="ARBA" id="ARBA00022679"/>
    </source>
</evidence>
<dbReference type="InterPro" id="IPR050205">
    <property type="entry name" value="CDPK_Ser/Thr_kinases"/>
</dbReference>
<dbReference type="InterPro" id="IPR008271">
    <property type="entry name" value="Ser/Thr_kinase_AS"/>
</dbReference>
<dbReference type="InterPro" id="IPR011992">
    <property type="entry name" value="EF-hand-dom_pair"/>
</dbReference>
<dbReference type="GO" id="GO:0005509">
    <property type="term" value="F:calcium ion binding"/>
    <property type="evidence" value="ECO:0007669"/>
    <property type="project" value="InterPro"/>
</dbReference>
<keyword evidence="5" id="KW-0106">Calcium</keyword>
<dbReference type="Gene3D" id="1.10.238.10">
    <property type="entry name" value="EF-hand"/>
    <property type="match status" value="1"/>
</dbReference>
<dbReference type="GO" id="GO:0004674">
    <property type="term" value="F:protein serine/threonine kinase activity"/>
    <property type="evidence" value="ECO:0007669"/>
    <property type="project" value="UniProtKB-KW"/>
</dbReference>
<feature type="domain" description="EF-hand" evidence="9">
    <location>
        <begin position="517"/>
        <end position="552"/>
    </location>
</feature>
<dbReference type="CDD" id="cd00051">
    <property type="entry name" value="EFh"/>
    <property type="match status" value="1"/>
</dbReference>
<keyword evidence="2" id="KW-0808">Transferase</keyword>
<dbReference type="InterPro" id="IPR000719">
    <property type="entry name" value="Prot_kinase_dom"/>
</dbReference>
<dbReference type="InterPro" id="IPR011009">
    <property type="entry name" value="Kinase-like_dom_sf"/>
</dbReference>
<dbReference type="SUPFAM" id="SSF56112">
    <property type="entry name" value="Protein kinase-like (PK-like)"/>
    <property type="match status" value="1"/>
</dbReference>
<dbReference type="PROSITE" id="PS50222">
    <property type="entry name" value="EF_HAND_2"/>
    <property type="match status" value="3"/>
</dbReference>
<evidence type="ECO:0008006" key="11">
    <source>
        <dbReference type="Google" id="ProtNLM"/>
    </source>
</evidence>
<organism evidence="10">
    <name type="scientific">Pyramimonas obovata</name>
    <dbReference type="NCBI Taxonomy" id="1411642"/>
    <lineage>
        <taxon>Eukaryota</taxon>
        <taxon>Viridiplantae</taxon>
        <taxon>Chlorophyta</taxon>
        <taxon>Pyramimonadophyceae</taxon>
        <taxon>Pyramimonadales</taxon>
        <taxon>Pyramimonadaceae</taxon>
        <taxon>Pyramimonas</taxon>
        <taxon>Pyramimonas incertae sedis</taxon>
    </lineage>
</organism>
<name>A0A7S0WMQ4_9CHLO</name>
<dbReference type="SUPFAM" id="SSF47473">
    <property type="entry name" value="EF-hand"/>
    <property type="match status" value="1"/>
</dbReference>
<accession>A0A7S0WMQ4</accession>
<evidence type="ECO:0000256" key="6">
    <source>
        <dbReference type="ARBA" id="ARBA00022840"/>
    </source>
</evidence>
<evidence type="ECO:0000256" key="4">
    <source>
        <dbReference type="ARBA" id="ARBA00022777"/>
    </source>
</evidence>
<dbReference type="Pfam" id="PF13499">
    <property type="entry name" value="EF-hand_7"/>
    <property type="match status" value="1"/>
</dbReference>
<dbReference type="AlphaFoldDB" id="A0A7S0WMQ4"/>
<dbReference type="Pfam" id="PF00069">
    <property type="entry name" value="Pkinase"/>
    <property type="match status" value="1"/>
</dbReference>
<feature type="domain" description="Protein kinase" evidence="8">
    <location>
        <begin position="84"/>
        <end position="350"/>
    </location>
</feature>
<dbReference type="InterPro" id="IPR002048">
    <property type="entry name" value="EF_hand_dom"/>
</dbReference>
<keyword evidence="4" id="KW-0418">Kinase</keyword>
<dbReference type="Gene3D" id="3.30.200.20">
    <property type="entry name" value="Phosphorylase Kinase, domain 1"/>
    <property type="match status" value="1"/>
</dbReference>
<evidence type="ECO:0000259" key="9">
    <source>
        <dbReference type="PROSITE" id="PS50222"/>
    </source>
</evidence>
<dbReference type="PROSITE" id="PS00108">
    <property type="entry name" value="PROTEIN_KINASE_ST"/>
    <property type="match status" value="1"/>
</dbReference>
<dbReference type="GO" id="GO:0005524">
    <property type="term" value="F:ATP binding"/>
    <property type="evidence" value="ECO:0007669"/>
    <property type="project" value="UniProtKB-UniRule"/>
</dbReference>
<proteinExistence type="predicted"/>
<keyword evidence="6 7" id="KW-0067">ATP-binding</keyword>
<dbReference type="Gene3D" id="1.10.510.10">
    <property type="entry name" value="Transferase(Phosphotransferase) domain 1"/>
    <property type="match status" value="1"/>
</dbReference>
<reference evidence="10" key="1">
    <citation type="submission" date="2021-01" db="EMBL/GenBank/DDBJ databases">
        <authorList>
            <person name="Corre E."/>
            <person name="Pelletier E."/>
            <person name="Niang G."/>
            <person name="Scheremetjew M."/>
            <person name="Finn R."/>
            <person name="Kale V."/>
            <person name="Holt S."/>
            <person name="Cochrane G."/>
            <person name="Meng A."/>
            <person name="Brown T."/>
            <person name="Cohen L."/>
        </authorList>
    </citation>
    <scope>NUCLEOTIDE SEQUENCE</scope>
    <source>
        <strain evidence="10">CCMP722</strain>
    </source>
</reference>
<dbReference type="Pfam" id="PF13833">
    <property type="entry name" value="EF-hand_8"/>
    <property type="match status" value="1"/>
</dbReference>
<evidence type="ECO:0000256" key="5">
    <source>
        <dbReference type="ARBA" id="ARBA00022837"/>
    </source>
</evidence>